<dbReference type="AlphaFoldDB" id="M2PS43"/>
<reference evidence="1 2" key="1">
    <citation type="journal article" date="2012" name="Proc. Natl. Acad. Sci. U.S.A.">
        <title>Comparative genomics of Ceriporiopsis subvermispora and Phanerochaete chrysosporium provide insight into selective ligninolysis.</title>
        <authorList>
            <person name="Fernandez-Fueyo E."/>
            <person name="Ruiz-Duenas F.J."/>
            <person name="Ferreira P."/>
            <person name="Floudas D."/>
            <person name="Hibbett D.S."/>
            <person name="Canessa P."/>
            <person name="Larrondo L.F."/>
            <person name="James T.Y."/>
            <person name="Seelenfreund D."/>
            <person name="Lobos S."/>
            <person name="Polanco R."/>
            <person name="Tello M."/>
            <person name="Honda Y."/>
            <person name="Watanabe T."/>
            <person name="Watanabe T."/>
            <person name="Ryu J.S."/>
            <person name="Kubicek C.P."/>
            <person name="Schmoll M."/>
            <person name="Gaskell J."/>
            <person name="Hammel K.E."/>
            <person name="St John F.J."/>
            <person name="Vanden Wymelenberg A."/>
            <person name="Sabat G."/>
            <person name="Splinter BonDurant S."/>
            <person name="Syed K."/>
            <person name="Yadav J.S."/>
            <person name="Doddapaneni H."/>
            <person name="Subramanian V."/>
            <person name="Lavin J.L."/>
            <person name="Oguiza J.A."/>
            <person name="Perez G."/>
            <person name="Pisabarro A.G."/>
            <person name="Ramirez L."/>
            <person name="Santoyo F."/>
            <person name="Master E."/>
            <person name="Coutinho P.M."/>
            <person name="Henrissat B."/>
            <person name="Lombard V."/>
            <person name="Magnuson J.K."/>
            <person name="Kuees U."/>
            <person name="Hori C."/>
            <person name="Igarashi K."/>
            <person name="Samejima M."/>
            <person name="Held B.W."/>
            <person name="Barry K.W."/>
            <person name="LaButti K.M."/>
            <person name="Lapidus A."/>
            <person name="Lindquist E.A."/>
            <person name="Lucas S.M."/>
            <person name="Riley R."/>
            <person name="Salamov A.A."/>
            <person name="Hoffmeister D."/>
            <person name="Schwenk D."/>
            <person name="Hadar Y."/>
            <person name="Yarden O."/>
            <person name="de Vries R.P."/>
            <person name="Wiebenga A."/>
            <person name="Stenlid J."/>
            <person name="Eastwood D."/>
            <person name="Grigoriev I.V."/>
            <person name="Berka R.M."/>
            <person name="Blanchette R.A."/>
            <person name="Kersten P."/>
            <person name="Martinez A.T."/>
            <person name="Vicuna R."/>
            <person name="Cullen D."/>
        </authorList>
    </citation>
    <scope>NUCLEOTIDE SEQUENCE [LARGE SCALE GENOMIC DNA]</scope>
    <source>
        <strain evidence="1 2">B</strain>
    </source>
</reference>
<dbReference type="EMBL" id="KB445793">
    <property type="protein sequence ID" value="EMD39439.1"/>
    <property type="molecule type" value="Genomic_DNA"/>
</dbReference>
<organism evidence="1 2">
    <name type="scientific">Ceriporiopsis subvermispora (strain B)</name>
    <name type="common">White-rot fungus</name>
    <name type="synonym">Gelatoporia subvermispora</name>
    <dbReference type="NCBI Taxonomy" id="914234"/>
    <lineage>
        <taxon>Eukaryota</taxon>
        <taxon>Fungi</taxon>
        <taxon>Dikarya</taxon>
        <taxon>Basidiomycota</taxon>
        <taxon>Agaricomycotina</taxon>
        <taxon>Agaricomycetes</taxon>
        <taxon>Polyporales</taxon>
        <taxon>Gelatoporiaceae</taxon>
        <taxon>Gelatoporia</taxon>
    </lineage>
</organism>
<proteinExistence type="predicted"/>
<protein>
    <submittedName>
        <fullName evidence="1">Uncharacterized protein</fullName>
    </submittedName>
</protein>
<dbReference type="Proteomes" id="UP000016930">
    <property type="component" value="Unassembled WGS sequence"/>
</dbReference>
<dbReference type="HOGENOM" id="CLU_3032179_0_0_1"/>
<keyword evidence="2" id="KW-1185">Reference proteome</keyword>
<accession>M2PS43</accession>
<evidence type="ECO:0000313" key="1">
    <source>
        <dbReference type="EMBL" id="EMD39439.1"/>
    </source>
</evidence>
<name>M2PS43_CERS8</name>
<gene>
    <name evidence="1" type="ORF">CERSUDRAFT_80818</name>
</gene>
<evidence type="ECO:0000313" key="2">
    <source>
        <dbReference type="Proteomes" id="UP000016930"/>
    </source>
</evidence>
<sequence>MRRDRTGVYCTRGDRTQLSALSGKASARVIIDQYTANDVVFVLSFEESNASRFAV</sequence>